<gene>
    <name evidence="1" type="ORF">F1188_01865</name>
</gene>
<name>A0A5M6IIL6_9PROT</name>
<evidence type="ECO:0000313" key="1">
    <source>
        <dbReference type="EMBL" id="KAA5607535.1"/>
    </source>
</evidence>
<accession>A0A5M6IIL6</accession>
<keyword evidence="2" id="KW-1185">Reference proteome</keyword>
<reference evidence="1 2" key="1">
    <citation type="submission" date="2019-09" db="EMBL/GenBank/DDBJ databases">
        <title>Genome sequence of Roseospira marina, one of the more divergent members of the non-sulfur purple photosynthetic bacterial family, the Rhodospirillaceae.</title>
        <authorList>
            <person name="Meyer T."/>
            <person name="Kyndt J."/>
        </authorList>
    </citation>
    <scope>NUCLEOTIDE SEQUENCE [LARGE SCALE GENOMIC DNA]</scope>
    <source>
        <strain evidence="1 2">DSM 15113</strain>
    </source>
</reference>
<dbReference type="OrthoDB" id="8377146at2"/>
<organism evidence="1 2">
    <name type="scientific">Roseospira marina</name>
    <dbReference type="NCBI Taxonomy" id="140057"/>
    <lineage>
        <taxon>Bacteria</taxon>
        <taxon>Pseudomonadati</taxon>
        <taxon>Pseudomonadota</taxon>
        <taxon>Alphaproteobacteria</taxon>
        <taxon>Rhodospirillales</taxon>
        <taxon>Rhodospirillaceae</taxon>
        <taxon>Roseospira</taxon>
    </lineage>
</organism>
<protein>
    <submittedName>
        <fullName evidence="1">Uncharacterized protein</fullName>
    </submittedName>
</protein>
<dbReference type="EMBL" id="VWPJ01000001">
    <property type="protein sequence ID" value="KAA5607535.1"/>
    <property type="molecule type" value="Genomic_DNA"/>
</dbReference>
<comment type="caution">
    <text evidence="1">The sequence shown here is derived from an EMBL/GenBank/DDBJ whole genome shotgun (WGS) entry which is preliminary data.</text>
</comment>
<dbReference type="RefSeq" id="WP_150060668.1">
    <property type="nucleotide sequence ID" value="NZ_JACHII010000001.1"/>
</dbReference>
<dbReference type="Proteomes" id="UP000324065">
    <property type="component" value="Unassembled WGS sequence"/>
</dbReference>
<evidence type="ECO:0000313" key="2">
    <source>
        <dbReference type="Proteomes" id="UP000324065"/>
    </source>
</evidence>
<proteinExistence type="predicted"/>
<sequence>MLDPRVALAVFCEDIRPELGDKHSFMGVLTGPLVMRGTPPALMTRLAVAVWLICDLGDLPTRCAVSVHLAGTGAELTRYDVKGAASAAMPDDATRKQILFSACQVPPFDLKGPDTVEVWTHPDDGEAVRAGRLSIRFESGMDGVGAGL</sequence>
<dbReference type="AlphaFoldDB" id="A0A5M6IIL6"/>